<dbReference type="NCBIfam" id="TIGR02063">
    <property type="entry name" value="RNase_R"/>
    <property type="match status" value="1"/>
</dbReference>
<evidence type="ECO:0000313" key="10">
    <source>
        <dbReference type="EMBL" id="SMX46631.1"/>
    </source>
</evidence>
<dbReference type="Pfam" id="PF00773">
    <property type="entry name" value="RNB"/>
    <property type="match status" value="1"/>
</dbReference>
<proteinExistence type="inferred from homology"/>
<dbReference type="Pfam" id="PF00575">
    <property type="entry name" value="S1"/>
    <property type="match status" value="1"/>
</dbReference>
<dbReference type="InterPro" id="IPR003029">
    <property type="entry name" value="S1_domain"/>
</dbReference>
<keyword evidence="4 7" id="KW-0378">Hydrolase</keyword>
<protein>
    <recommendedName>
        <fullName evidence="7">Ribonuclease R</fullName>
        <shortName evidence="7">RNase R</shortName>
        <ecNumber evidence="7">3.1.13.1</ecNumber>
    </recommendedName>
</protein>
<sequence>MAAFRIVRWNFGFKRCLQWCDRSARDTKLGMTRIPSKDEILAWISDNPTQTSKRDIAKAFGIKGSDRIDLKRVLKELEAEGHLEKRRKTYRDPDKLPPVSVLQILEPTPDGDLYAKPLEWHGEGAAPRILFLPRASDPALGEGDRILGRLTEVNEDDHQYEARLIRRIGTNPHRILGIFRKGAEGGRIKPIDKGADKEWQVPDGATHGAKDGELVEAEQSGPRSRMGLPRARIVERLGDPSAPKAVSLIAIHQHGIPDDFPDDVIAEADKAKPAGLGNREDLRDMPLITIDPPDARDRDDAVYAQPDDDPKNDGGFIVWVAIADVAHYVTPGSALDREARKRGNSTYFPDRVVPMLPDRLSGDLCSLHEGVPRACMAVRMTLDSAGNKIAHRFTRGLMRSVAGLAYEEVQAAMDGTPNEKTAPLMDDIIKPLFAAYEVTKKARAARQPLDLDLPERRIELGEDGKVTSVQFRDRYDVHRLIEEFMILANVAAAEELTRMRRPLLFRVHEEPSPEKLDSLRDVAAASGFSLAKGQVLHTQHLNRLLDAAMGTEFSELINLSTLRSMTQAYYNPENFGHFGLALRSYAHFTSPIRRYSDLIVHRALILAHGWGKDGLSPEDIERLEDTATHISDTERRSMAAERDTTDRYLAAYLSERVGNEFTGRISGIARFGVFVKLDETGADGLVPIRELGNEYFHHDRDAQTLMGADSGLVIGIGQRVTVRLAEAVPVTGGLMLELLSIDDKTLPRGSSRGGRKSARRLPSKAKKKAAKVKRKVARKRR</sequence>
<dbReference type="GO" id="GO:0003723">
    <property type="term" value="F:RNA binding"/>
    <property type="evidence" value="ECO:0007669"/>
    <property type="project" value="UniProtKB-UniRule"/>
</dbReference>
<dbReference type="InterPro" id="IPR011805">
    <property type="entry name" value="RNase_R"/>
</dbReference>
<dbReference type="PANTHER" id="PTHR23355:SF9">
    <property type="entry name" value="DIS3-LIKE EXONUCLEASE 2"/>
    <property type="match status" value="1"/>
</dbReference>
<dbReference type="GO" id="GO:0006402">
    <property type="term" value="P:mRNA catabolic process"/>
    <property type="evidence" value="ECO:0007669"/>
    <property type="project" value="TreeGrafter"/>
</dbReference>
<evidence type="ECO:0000256" key="4">
    <source>
        <dbReference type="ARBA" id="ARBA00022801"/>
    </source>
</evidence>
<dbReference type="InterPro" id="IPR050180">
    <property type="entry name" value="RNR_Ribonuclease"/>
</dbReference>
<reference evidence="11" key="1">
    <citation type="submission" date="2017-05" db="EMBL/GenBank/DDBJ databases">
        <authorList>
            <person name="Rodrigo-Torres L."/>
            <person name="Arahal R. D."/>
            <person name="Lucena T."/>
        </authorList>
    </citation>
    <scope>NUCLEOTIDE SEQUENCE [LARGE SCALE GENOMIC DNA]</scope>
    <source>
        <strain evidence="11">CECT 8621</strain>
    </source>
</reference>
<dbReference type="EMBL" id="FXYE01000002">
    <property type="protein sequence ID" value="SMX46631.1"/>
    <property type="molecule type" value="Genomic_DNA"/>
</dbReference>
<dbReference type="EC" id="3.1.13.1" evidence="7"/>
<dbReference type="Proteomes" id="UP000202922">
    <property type="component" value="Unassembled WGS sequence"/>
</dbReference>
<dbReference type="NCBIfam" id="TIGR00358">
    <property type="entry name" value="3_prime_RNase"/>
    <property type="match status" value="1"/>
</dbReference>
<keyword evidence="6 7" id="KW-0694">RNA-binding</keyword>
<dbReference type="Gene3D" id="2.40.50.140">
    <property type="entry name" value="Nucleic acid-binding proteins"/>
    <property type="match status" value="1"/>
</dbReference>
<evidence type="ECO:0000259" key="9">
    <source>
        <dbReference type="PROSITE" id="PS50126"/>
    </source>
</evidence>
<dbReference type="PROSITE" id="PS01175">
    <property type="entry name" value="RIBONUCLEASE_II"/>
    <property type="match status" value="1"/>
</dbReference>
<evidence type="ECO:0000256" key="6">
    <source>
        <dbReference type="ARBA" id="ARBA00022884"/>
    </source>
</evidence>
<dbReference type="SUPFAM" id="SSF50249">
    <property type="entry name" value="Nucleic acid-binding proteins"/>
    <property type="match status" value="2"/>
</dbReference>
<keyword evidence="3 7" id="KW-0540">Nuclease</keyword>
<dbReference type="InterPro" id="IPR004476">
    <property type="entry name" value="RNase_II/RNase_R"/>
</dbReference>
<dbReference type="InterPro" id="IPR012340">
    <property type="entry name" value="NA-bd_OB-fold"/>
</dbReference>
<dbReference type="SMART" id="SM00955">
    <property type="entry name" value="RNB"/>
    <property type="match status" value="1"/>
</dbReference>
<evidence type="ECO:0000256" key="3">
    <source>
        <dbReference type="ARBA" id="ARBA00022722"/>
    </source>
</evidence>
<feature type="region of interest" description="Disordered" evidence="8">
    <location>
        <begin position="746"/>
        <end position="781"/>
    </location>
</feature>
<comment type="function">
    <text evidence="7">3'-5' exoribonuclease that releases 5'-nucleoside monophosphates and is involved in maturation of structured RNAs.</text>
</comment>
<dbReference type="CDD" id="cd04471">
    <property type="entry name" value="S1_RNase_R"/>
    <property type="match status" value="1"/>
</dbReference>
<comment type="catalytic activity">
    <reaction evidence="1 7">
        <text>Exonucleolytic cleavage in the 3'- to 5'-direction to yield nucleoside 5'-phosphates.</text>
        <dbReference type="EC" id="3.1.13.1"/>
    </reaction>
</comment>
<name>A0A238KVJ2_9RHOB</name>
<evidence type="ECO:0000256" key="1">
    <source>
        <dbReference type="ARBA" id="ARBA00001849"/>
    </source>
</evidence>
<feature type="compositionally biased region" description="Basic residues" evidence="8">
    <location>
        <begin position="753"/>
        <end position="781"/>
    </location>
</feature>
<comment type="similarity">
    <text evidence="7">Belongs to the RNR ribonuclease family. RNase R subfamily.</text>
</comment>
<evidence type="ECO:0000256" key="5">
    <source>
        <dbReference type="ARBA" id="ARBA00022839"/>
    </source>
</evidence>
<dbReference type="SMART" id="SM00316">
    <property type="entry name" value="S1"/>
    <property type="match status" value="1"/>
</dbReference>
<organism evidence="10 11">
    <name type="scientific">Actibacterium lipolyticum</name>
    <dbReference type="NCBI Taxonomy" id="1524263"/>
    <lineage>
        <taxon>Bacteria</taxon>
        <taxon>Pseudomonadati</taxon>
        <taxon>Pseudomonadota</taxon>
        <taxon>Alphaproteobacteria</taxon>
        <taxon>Rhodobacterales</taxon>
        <taxon>Roseobacteraceae</taxon>
        <taxon>Actibacterium</taxon>
    </lineage>
</organism>
<dbReference type="PANTHER" id="PTHR23355">
    <property type="entry name" value="RIBONUCLEASE"/>
    <property type="match status" value="1"/>
</dbReference>
<dbReference type="HAMAP" id="MF_01895">
    <property type="entry name" value="RNase_R"/>
    <property type="match status" value="1"/>
</dbReference>
<evidence type="ECO:0000256" key="8">
    <source>
        <dbReference type="SAM" id="MobiDB-lite"/>
    </source>
</evidence>
<dbReference type="InterPro" id="IPR022966">
    <property type="entry name" value="RNase_II/R_CS"/>
</dbReference>
<evidence type="ECO:0000256" key="7">
    <source>
        <dbReference type="HAMAP-Rule" id="MF_01895"/>
    </source>
</evidence>
<gene>
    <name evidence="7 10" type="primary">rnr</name>
    <name evidence="10" type="ORF">COL8621_03187</name>
</gene>
<keyword evidence="5 7" id="KW-0269">Exonuclease</keyword>
<feature type="domain" description="S1 motif" evidence="9">
    <location>
        <begin position="658"/>
        <end position="739"/>
    </location>
</feature>
<keyword evidence="2 7" id="KW-0963">Cytoplasm</keyword>
<evidence type="ECO:0000313" key="11">
    <source>
        <dbReference type="Proteomes" id="UP000202922"/>
    </source>
</evidence>
<accession>A0A238KVJ2</accession>
<feature type="region of interest" description="Disordered" evidence="8">
    <location>
        <begin position="286"/>
        <end position="309"/>
    </location>
</feature>
<dbReference type="InterPro" id="IPR001900">
    <property type="entry name" value="RNase_II/R"/>
</dbReference>
<dbReference type="Pfam" id="PF17876">
    <property type="entry name" value="CSD2"/>
    <property type="match status" value="1"/>
</dbReference>
<dbReference type="PROSITE" id="PS50126">
    <property type="entry name" value="S1"/>
    <property type="match status" value="1"/>
</dbReference>
<dbReference type="GO" id="GO:0005829">
    <property type="term" value="C:cytosol"/>
    <property type="evidence" value="ECO:0007669"/>
    <property type="project" value="TreeGrafter"/>
</dbReference>
<comment type="subcellular location">
    <subcellularLocation>
        <location evidence="7">Cytoplasm</location>
    </subcellularLocation>
</comment>
<evidence type="ECO:0000256" key="2">
    <source>
        <dbReference type="ARBA" id="ARBA00022490"/>
    </source>
</evidence>
<keyword evidence="11" id="KW-1185">Reference proteome</keyword>
<dbReference type="GO" id="GO:0008859">
    <property type="term" value="F:exoribonuclease II activity"/>
    <property type="evidence" value="ECO:0007669"/>
    <property type="project" value="UniProtKB-UniRule"/>
</dbReference>
<dbReference type="AlphaFoldDB" id="A0A238KVJ2"/>
<dbReference type="InterPro" id="IPR040476">
    <property type="entry name" value="CSD2"/>
</dbReference>